<dbReference type="Proteomes" id="UP001310594">
    <property type="component" value="Unassembled WGS sequence"/>
</dbReference>
<dbReference type="GO" id="GO:0016747">
    <property type="term" value="F:acyltransferase activity, transferring groups other than amino-acyl groups"/>
    <property type="evidence" value="ECO:0007669"/>
    <property type="project" value="InterPro"/>
</dbReference>
<dbReference type="InterPro" id="IPR000182">
    <property type="entry name" value="GNAT_dom"/>
</dbReference>
<organism evidence="2 3">
    <name type="scientific">Elasticomyces elasticus</name>
    <dbReference type="NCBI Taxonomy" id="574655"/>
    <lineage>
        <taxon>Eukaryota</taxon>
        <taxon>Fungi</taxon>
        <taxon>Dikarya</taxon>
        <taxon>Ascomycota</taxon>
        <taxon>Pezizomycotina</taxon>
        <taxon>Dothideomycetes</taxon>
        <taxon>Dothideomycetidae</taxon>
        <taxon>Mycosphaerellales</taxon>
        <taxon>Teratosphaeriaceae</taxon>
        <taxon>Elasticomyces</taxon>
    </lineage>
</organism>
<protein>
    <recommendedName>
        <fullName evidence="1">N-acetyltransferase domain-containing protein</fullName>
    </recommendedName>
</protein>
<dbReference type="PROSITE" id="PS51186">
    <property type="entry name" value="GNAT"/>
    <property type="match status" value="1"/>
</dbReference>
<dbReference type="InterPro" id="IPR016181">
    <property type="entry name" value="Acyl_CoA_acyltransferase"/>
</dbReference>
<comment type="caution">
    <text evidence="2">The sequence shown here is derived from an EMBL/GenBank/DDBJ whole genome shotgun (WGS) entry which is preliminary data.</text>
</comment>
<evidence type="ECO:0000313" key="3">
    <source>
        <dbReference type="Proteomes" id="UP001310594"/>
    </source>
</evidence>
<dbReference type="Gene3D" id="3.40.630.30">
    <property type="match status" value="1"/>
</dbReference>
<proteinExistence type="predicted"/>
<evidence type="ECO:0000259" key="1">
    <source>
        <dbReference type="PROSITE" id="PS51186"/>
    </source>
</evidence>
<dbReference type="AlphaFoldDB" id="A0AAN8A3Z5"/>
<dbReference type="CDD" id="cd04301">
    <property type="entry name" value="NAT_SF"/>
    <property type="match status" value="1"/>
</dbReference>
<dbReference type="InterPro" id="IPR052523">
    <property type="entry name" value="Trichothecene_AcTrans"/>
</dbReference>
<dbReference type="Pfam" id="PF13508">
    <property type="entry name" value="Acetyltransf_7"/>
    <property type="match status" value="1"/>
</dbReference>
<dbReference type="SUPFAM" id="SSF55729">
    <property type="entry name" value="Acyl-CoA N-acyltransferases (Nat)"/>
    <property type="match status" value="1"/>
</dbReference>
<reference evidence="2" key="1">
    <citation type="submission" date="2023-08" db="EMBL/GenBank/DDBJ databases">
        <title>Black Yeasts Isolated from many extreme environments.</title>
        <authorList>
            <person name="Coleine C."/>
            <person name="Stajich J.E."/>
            <person name="Selbmann L."/>
        </authorList>
    </citation>
    <scope>NUCLEOTIDE SEQUENCE</scope>
    <source>
        <strain evidence="2">CCFEE 5810</strain>
    </source>
</reference>
<dbReference type="PANTHER" id="PTHR42791:SF16">
    <property type="entry name" value="N-ACETYLTRANSFERASE DOMAIN-CONTAINING PROTEIN"/>
    <property type="match status" value="1"/>
</dbReference>
<name>A0AAN8A3Z5_9PEZI</name>
<dbReference type="PANTHER" id="PTHR42791">
    <property type="entry name" value="GNAT FAMILY ACETYLTRANSFERASE"/>
    <property type="match status" value="1"/>
</dbReference>
<evidence type="ECO:0000313" key="2">
    <source>
        <dbReference type="EMBL" id="KAK5703115.1"/>
    </source>
</evidence>
<accession>A0AAN8A3Z5</accession>
<gene>
    <name evidence="2" type="ORF">LTR97_004064</name>
</gene>
<sequence>MPIRPLAYPDISPVAHILAAAFKETAITGQFCHPYREQYPEGMYLLFLRHLREEYMKMSPENVLLVSYAIINIKETVTGFAHWYRKRPIPLTRSWPNYLAIKAVEAYNYLESFIRPNRAIDPARFAALRGIDPFISHHWTGSRADVWHLELLAVAPEFGGRGIGGELIAWGSEKARDEGLGCSVSAAVGTEGFYRKNGFVIEAGNVKDEGGEGNPFVRFGLVGGTVMFSK</sequence>
<dbReference type="EMBL" id="JAVRQU010000005">
    <property type="protein sequence ID" value="KAK5703115.1"/>
    <property type="molecule type" value="Genomic_DNA"/>
</dbReference>
<feature type="domain" description="N-acetyltransferase" evidence="1">
    <location>
        <begin position="84"/>
        <end position="230"/>
    </location>
</feature>